<evidence type="ECO:0000313" key="2">
    <source>
        <dbReference type="EnsemblMetazoa" id="GAUT003409-PA"/>
    </source>
</evidence>
<dbReference type="InterPro" id="IPR013240">
    <property type="entry name" value="DNA-dir_RNA_pol1_su_RPA34"/>
</dbReference>
<evidence type="ECO:0000313" key="3">
    <source>
        <dbReference type="Proteomes" id="UP000078200"/>
    </source>
</evidence>
<organism evidence="2 3">
    <name type="scientific">Glossina austeni</name>
    <name type="common">Savannah tsetse fly</name>
    <dbReference type="NCBI Taxonomy" id="7395"/>
    <lineage>
        <taxon>Eukaryota</taxon>
        <taxon>Metazoa</taxon>
        <taxon>Ecdysozoa</taxon>
        <taxon>Arthropoda</taxon>
        <taxon>Hexapoda</taxon>
        <taxon>Insecta</taxon>
        <taxon>Pterygota</taxon>
        <taxon>Neoptera</taxon>
        <taxon>Endopterygota</taxon>
        <taxon>Diptera</taxon>
        <taxon>Brachycera</taxon>
        <taxon>Muscomorpha</taxon>
        <taxon>Hippoboscoidea</taxon>
        <taxon>Glossinidae</taxon>
        <taxon>Glossina</taxon>
    </lineage>
</organism>
<sequence length="300" mass="34568">MKHELVAKFHESKCTRVQIRNVQFLTMSEECSPKALKELFLANNNNFEEIDIGYAAKAIGNIDEIDLAEDEVWLMQCPKGLNIKELESQMVKMPGRTNFGNLESVCMEFTDEPKKEAFAYFDNRRSKYSLRILPIRGSIIVRQRLKANKPISEEEFAQHCPTKRKVAMPRNLNIRHPLLGSQYEDIGNVDTSVIRRSRKADKQSAEVLKDSLLKKNSKHSMNLTHIKNSANESEKEVEFVSETKGKKKKKKKNKTHDEDRIAGLEGVEVTPKKKKKSKESADNTISDIEYDFQWLHDLNN</sequence>
<feature type="compositionally biased region" description="Basic and acidic residues" evidence="1">
    <location>
        <begin position="232"/>
        <end position="244"/>
    </location>
</feature>
<protein>
    <submittedName>
        <fullName evidence="2">Uncharacterized protein</fullName>
    </submittedName>
</protein>
<feature type="compositionally biased region" description="Polar residues" evidence="1">
    <location>
        <begin position="222"/>
        <end position="231"/>
    </location>
</feature>
<proteinExistence type="predicted"/>
<reference evidence="2" key="1">
    <citation type="submission" date="2020-05" db="UniProtKB">
        <authorList>
            <consortium name="EnsemblMetazoa"/>
        </authorList>
    </citation>
    <scope>IDENTIFICATION</scope>
    <source>
        <strain evidence="2">TTRI</strain>
    </source>
</reference>
<dbReference type="AlphaFoldDB" id="A0A1A9UFQ9"/>
<keyword evidence="3" id="KW-1185">Reference proteome</keyword>
<dbReference type="Pfam" id="PF08208">
    <property type="entry name" value="RNA_polI_A34"/>
    <property type="match status" value="1"/>
</dbReference>
<evidence type="ECO:0000256" key="1">
    <source>
        <dbReference type="SAM" id="MobiDB-lite"/>
    </source>
</evidence>
<dbReference type="STRING" id="7395.A0A1A9UFQ9"/>
<dbReference type="GO" id="GO:0006360">
    <property type="term" value="P:transcription by RNA polymerase I"/>
    <property type="evidence" value="ECO:0007669"/>
    <property type="project" value="InterPro"/>
</dbReference>
<feature type="compositionally biased region" description="Basic residues" evidence="1">
    <location>
        <begin position="245"/>
        <end position="254"/>
    </location>
</feature>
<dbReference type="Proteomes" id="UP000078200">
    <property type="component" value="Unassembled WGS sequence"/>
</dbReference>
<feature type="region of interest" description="Disordered" evidence="1">
    <location>
        <begin position="222"/>
        <end position="282"/>
    </location>
</feature>
<name>A0A1A9UFQ9_GLOAU</name>
<dbReference type="VEuPathDB" id="VectorBase:GAUT003409"/>
<accession>A0A1A9UFQ9</accession>
<dbReference type="EnsemblMetazoa" id="GAUT003409-RA">
    <property type="protein sequence ID" value="GAUT003409-PA"/>
    <property type="gene ID" value="GAUT003409"/>
</dbReference>